<feature type="non-terminal residue" evidence="2">
    <location>
        <position position="118"/>
    </location>
</feature>
<organism evidence="2 3">
    <name type="scientific">Mesorhabditis spiculigera</name>
    <dbReference type="NCBI Taxonomy" id="96644"/>
    <lineage>
        <taxon>Eukaryota</taxon>
        <taxon>Metazoa</taxon>
        <taxon>Ecdysozoa</taxon>
        <taxon>Nematoda</taxon>
        <taxon>Chromadorea</taxon>
        <taxon>Rhabditida</taxon>
        <taxon>Rhabditina</taxon>
        <taxon>Rhabditomorpha</taxon>
        <taxon>Rhabditoidea</taxon>
        <taxon>Rhabditidae</taxon>
        <taxon>Mesorhabditinae</taxon>
        <taxon>Mesorhabditis</taxon>
    </lineage>
</organism>
<dbReference type="AlphaFoldDB" id="A0AA36FQC9"/>
<gene>
    <name evidence="2" type="ORF">MSPICULIGERA_LOCUS2040</name>
</gene>
<dbReference type="EMBL" id="CATQJA010000625">
    <property type="protein sequence ID" value="CAJ0562143.1"/>
    <property type="molecule type" value="Genomic_DNA"/>
</dbReference>
<keyword evidence="3" id="KW-1185">Reference proteome</keyword>
<proteinExistence type="predicted"/>
<sequence length="118" mass="13544">MVSFDNKSLLEINSEQLEDKIVIYTATAIWVVILILGLITVNLFLYVLYRGRKTFVEYPFFLIVRHLVIINNIHLLAQATLVLPLMVIVYTEETNGIFYLWSTIGTQVTKFTGEDACL</sequence>
<accession>A0AA36FQC9</accession>
<feature type="transmembrane region" description="Helical" evidence="1">
    <location>
        <begin position="69"/>
        <end position="90"/>
    </location>
</feature>
<keyword evidence="1" id="KW-0812">Transmembrane</keyword>
<evidence type="ECO:0000313" key="2">
    <source>
        <dbReference type="EMBL" id="CAJ0562143.1"/>
    </source>
</evidence>
<keyword evidence="1" id="KW-1133">Transmembrane helix</keyword>
<feature type="transmembrane region" description="Helical" evidence="1">
    <location>
        <begin position="21"/>
        <end position="49"/>
    </location>
</feature>
<evidence type="ECO:0000313" key="3">
    <source>
        <dbReference type="Proteomes" id="UP001177023"/>
    </source>
</evidence>
<dbReference type="Proteomes" id="UP001177023">
    <property type="component" value="Unassembled WGS sequence"/>
</dbReference>
<keyword evidence="1" id="KW-0472">Membrane</keyword>
<evidence type="ECO:0000256" key="1">
    <source>
        <dbReference type="SAM" id="Phobius"/>
    </source>
</evidence>
<reference evidence="2" key="1">
    <citation type="submission" date="2023-06" db="EMBL/GenBank/DDBJ databases">
        <authorList>
            <person name="Delattre M."/>
        </authorList>
    </citation>
    <scope>NUCLEOTIDE SEQUENCE</scope>
    <source>
        <strain evidence="2">AF72</strain>
    </source>
</reference>
<comment type="caution">
    <text evidence="2">The sequence shown here is derived from an EMBL/GenBank/DDBJ whole genome shotgun (WGS) entry which is preliminary data.</text>
</comment>
<name>A0AA36FQC9_9BILA</name>
<protein>
    <submittedName>
        <fullName evidence="2">Uncharacterized protein</fullName>
    </submittedName>
</protein>